<dbReference type="Proteomes" id="UP001222325">
    <property type="component" value="Unassembled WGS sequence"/>
</dbReference>
<organism evidence="2 3">
    <name type="scientific">Mycena belliarum</name>
    <dbReference type="NCBI Taxonomy" id="1033014"/>
    <lineage>
        <taxon>Eukaryota</taxon>
        <taxon>Fungi</taxon>
        <taxon>Dikarya</taxon>
        <taxon>Basidiomycota</taxon>
        <taxon>Agaricomycotina</taxon>
        <taxon>Agaricomycetes</taxon>
        <taxon>Agaricomycetidae</taxon>
        <taxon>Agaricales</taxon>
        <taxon>Marasmiineae</taxon>
        <taxon>Mycenaceae</taxon>
        <taxon>Mycena</taxon>
    </lineage>
</organism>
<accession>A0AAD6TZJ4</accession>
<keyword evidence="3" id="KW-1185">Reference proteome</keyword>
<gene>
    <name evidence="2" type="ORF">B0H15DRAFT_953252</name>
</gene>
<proteinExistence type="predicted"/>
<evidence type="ECO:0000256" key="1">
    <source>
        <dbReference type="SAM" id="MobiDB-lite"/>
    </source>
</evidence>
<dbReference type="AlphaFoldDB" id="A0AAD6TZJ4"/>
<feature type="compositionally biased region" description="Basic and acidic residues" evidence="1">
    <location>
        <begin position="271"/>
        <end position="284"/>
    </location>
</feature>
<protein>
    <submittedName>
        <fullName evidence="2">Uncharacterized protein</fullName>
    </submittedName>
</protein>
<reference evidence="2" key="1">
    <citation type="submission" date="2023-03" db="EMBL/GenBank/DDBJ databases">
        <title>Massive genome expansion in bonnet fungi (Mycena s.s.) driven by repeated elements and novel gene families across ecological guilds.</title>
        <authorList>
            <consortium name="Lawrence Berkeley National Laboratory"/>
            <person name="Harder C.B."/>
            <person name="Miyauchi S."/>
            <person name="Viragh M."/>
            <person name="Kuo A."/>
            <person name="Thoen E."/>
            <person name="Andreopoulos B."/>
            <person name="Lu D."/>
            <person name="Skrede I."/>
            <person name="Drula E."/>
            <person name="Henrissat B."/>
            <person name="Morin E."/>
            <person name="Kohler A."/>
            <person name="Barry K."/>
            <person name="LaButti K."/>
            <person name="Morin E."/>
            <person name="Salamov A."/>
            <person name="Lipzen A."/>
            <person name="Mereny Z."/>
            <person name="Hegedus B."/>
            <person name="Baldrian P."/>
            <person name="Stursova M."/>
            <person name="Weitz H."/>
            <person name="Taylor A."/>
            <person name="Grigoriev I.V."/>
            <person name="Nagy L.G."/>
            <person name="Martin F."/>
            <person name="Kauserud H."/>
        </authorList>
    </citation>
    <scope>NUCLEOTIDE SEQUENCE</scope>
    <source>
        <strain evidence="2">CBHHK173m</strain>
    </source>
</reference>
<dbReference type="EMBL" id="JARJCN010000052">
    <property type="protein sequence ID" value="KAJ7080899.1"/>
    <property type="molecule type" value="Genomic_DNA"/>
</dbReference>
<comment type="caution">
    <text evidence="2">The sequence shown here is derived from an EMBL/GenBank/DDBJ whole genome shotgun (WGS) entry which is preliminary data.</text>
</comment>
<feature type="region of interest" description="Disordered" evidence="1">
    <location>
        <begin position="271"/>
        <end position="316"/>
    </location>
</feature>
<name>A0AAD6TZJ4_9AGAR</name>
<evidence type="ECO:0000313" key="2">
    <source>
        <dbReference type="EMBL" id="KAJ7080899.1"/>
    </source>
</evidence>
<sequence length="316" mass="35538">MHVPSADVVAVEYCGDFGTSRVINIYNNGEHDKTLKVVFDFMRGETLRRPRGKERNAHLFTAAGELAVQPLLQLLGHYRMKMPLLKDVPTLRADKQAECPAVAKGTKNLTRPDNVFCSDDFLPFFISCDAYPARTPGTTDHFPVITMIDLVPATVDPVPHWNWRQGNWEDLHKMLATELEADPLVNGYASIREVKDALVLSEQRKAKEKLGQESYRQIEVPTSPVHEEYRRARNDLSAAIKVARTSTWTEWLEDMDKSEVWTAGQMMKSEASDRGCARIPDLKRKGPGGRETVAVTNEEFYPERGPGATDPPEDTA</sequence>
<evidence type="ECO:0000313" key="3">
    <source>
        <dbReference type="Proteomes" id="UP001222325"/>
    </source>
</evidence>